<name>A0A917JTX6_9GAMM</name>
<comment type="caution">
    <text evidence="2">The sequence shown here is derived from an EMBL/GenBank/DDBJ whole genome shotgun (WGS) entry which is preliminary data.</text>
</comment>
<reference evidence="2" key="1">
    <citation type="journal article" date="2014" name="Int. J. Syst. Evol. Microbiol.">
        <title>Complete genome sequence of Corynebacterium casei LMG S-19264T (=DSM 44701T), isolated from a smear-ripened cheese.</title>
        <authorList>
            <consortium name="US DOE Joint Genome Institute (JGI-PGF)"/>
            <person name="Walter F."/>
            <person name="Albersmeier A."/>
            <person name="Kalinowski J."/>
            <person name="Ruckert C."/>
        </authorList>
    </citation>
    <scope>NUCLEOTIDE SEQUENCE</scope>
    <source>
        <strain evidence="2">JCM 13919</strain>
    </source>
</reference>
<accession>A0A917JTX6</accession>
<keyword evidence="1" id="KW-0812">Transmembrane</keyword>
<dbReference type="RefSeq" id="WP_131776967.1">
    <property type="nucleotide sequence ID" value="NZ_BMOB01000006.1"/>
</dbReference>
<evidence type="ECO:0000256" key="1">
    <source>
        <dbReference type="SAM" id="Phobius"/>
    </source>
</evidence>
<reference evidence="2" key="2">
    <citation type="submission" date="2020-09" db="EMBL/GenBank/DDBJ databases">
        <authorList>
            <person name="Sun Q."/>
            <person name="Ohkuma M."/>
        </authorList>
    </citation>
    <scope>NUCLEOTIDE SEQUENCE</scope>
    <source>
        <strain evidence="2">JCM 13919</strain>
    </source>
</reference>
<dbReference type="AlphaFoldDB" id="A0A917JTX6"/>
<dbReference type="Proteomes" id="UP000630149">
    <property type="component" value="Unassembled WGS sequence"/>
</dbReference>
<dbReference type="EMBL" id="BMOB01000006">
    <property type="protein sequence ID" value="GGI86926.1"/>
    <property type="molecule type" value="Genomic_DNA"/>
</dbReference>
<keyword evidence="1" id="KW-1133">Transmembrane helix</keyword>
<evidence type="ECO:0000313" key="2">
    <source>
        <dbReference type="EMBL" id="GGI86926.1"/>
    </source>
</evidence>
<organism evidence="2 3">
    <name type="scientific">Legionella impletisoli</name>
    <dbReference type="NCBI Taxonomy" id="343510"/>
    <lineage>
        <taxon>Bacteria</taxon>
        <taxon>Pseudomonadati</taxon>
        <taxon>Pseudomonadota</taxon>
        <taxon>Gammaproteobacteria</taxon>
        <taxon>Legionellales</taxon>
        <taxon>Legionellaceae</taxon>
        <taxon>Legionella</taxon>
    </lineage>
</organism>
<proteinExistence type="predicted"/>
<feature type="transmembrane region" description="Helical" evidence="1">
    <location>
        <begin position="6"/>
        <end position="26"/>
    </location>
</feature>
<keyword evidence="3" id="KW-1185">Reference proteome</keyword>
<dbReference type="OrthoDB" id="9933018at2"/>
<protein>
    <submittedName>
        <fullName evidence="2">Uncharacterized protein</fullName>
    </submittedName>
</protein>
<gene>
    <name evidence="2" type="ORF">GCM10007966_14520</name>
</gene>
<evidence type="ECO:0000313" key="3">
    <source>
        <dbReference type="Proteomes" id="UP000630149"/>
    </source>
</evidence>
<feature type="transmembrane region" description="Helical" evidence="1">
    <location>
        <begin position="47"/>
        <end position="69"/>
    </location>
</feature>
<sequence>MIALLVVGVLIIAIGLMMIFAPATLYKINAALNKKIFTDKEIFKNKTTVAVIYIAVGFLLVFTYLQYFFR</sequence>
<keyword evidence="1" id="KW-0472">Membrane</keyword>